<dbReference type="PANTHER" id="PTHR43163:SF3">
    <property type="entry name" value="PEPTIDE ABC TRANSPORTER PERMEASE PROTEIN"/>
    <property type="match status" value="1"/>
</dbReference>
<evidence type="ECO:0000256" key="3">
    <source>
        <dbReference type="ARBA" id="ARBA00022475"/>
    </source>
</evidence>
<accession>A0A419ABB5</accession>
<feature type="transmembrane region" description="Helical" evidence="7">
    <location>
        <begin position="7"/>
        <end position="28"/>
    </location>
</feature>
<organism evidence="9 10">
    <name type="scientific">Paracoccus siganidrum</name>
    <dbReference type="NCBI Taxonomy" id="1276757"/>
    <lineage>
        <taxon>Bacteria</taxon>
        <taxon>Pseudomonadati</taxon>
        <taxon>Pseudomonadota</taxon>
        <taxon>Alphaproteobacteria</taxon>
        <taxon>Rhodobacterales</taxon>
        <taxon>Paracoccaceae</taxon>
        <taxon>Paracoccus</taxon>
    </lineage>
</organism>
<dbReference type="EMBL" id="QZEW01000008">
    <property type="protein sequence ID" value="RJL20755.1"/>
    <property type="molecule type" value="Genomic_DNA"/>
</dbReference>
<dbReference type="Pfam" id="PF19300">
    <property type="entry name" value="BPD_transp_1_N"/>
    <property type="match status" value="1"/>
</dbReference>
<dbReference type="GO" id="GO:0005886">
    <property type="term" value="C:plasma membrane"/>
    <property type="evidence" value="ECO:0007669"/>
    <property type="project" value="UniProtKB-SubCell"/>
</dbReference>
<name>A0A419ABB5_9RHOB</name>
<evidence type="ECO:0000259" key="8">
    <source>
        <dbReference type="PROSITE" id="PS50928"/>
    </source>
</evidence>
<keyword evidence="2 7" id="KW-0813">Transport</keyword>
<comment type="subcellular location">
    <subcellularLocation>
        <location evidence="1 7">Cell membrane</location>
        <topology evidence="1 7">Multi-pass membrane protein</topology>
    </subcellularLocation>
</comment>
<keyword evidence="10" id="KW-1185">Reference proteome</keyword>
<feature type="transmembrane region" description="Helical" evidence="7">
    <location>
        <begin position="282"/>
        <end position="307"/>
    </location>
</feature>
<dbReference type="Pfam" id="PF00528">
    <property type="entry name" value="BPD_transp_1"/>
    <property type="match status" value="1"/>
</dbReference>
<comment type="similarity">
    <text evidence="7">Belongs to the binding-protein-dependent transport system permease family.</text>
</comment>
<evidence type="ECO:0000256" key="1">
    <source>
        <dbReference type="ARBA" id="ARBA00004651"/>
    </source>
</evidence>
<protein>
    <submittedName>
        <fullName evidence="9">ABC transporter permease</fullName>
    </submittedName>
</protein>
<dbReference type="InterPro" id="IPR000515">
    <property type="entry name" value="MetI-like"/>
</dbReference>
<keyword evidence="3" id="KW-1003">Cell membrane</keyword>
<feature type="transmembrane region" description="Helical" evidence="7">
    <location>
        <begin position="135"/>
        <end position="159"/>
    </location>
</feature>
<dbReference type="PROSITE" id="PS50928">
    <property type="entry name" value="ABC_TM1"/>
    <property type="match status" value="1"/>
</dbReference>
<feature type="transmembrane region" description="Helical" evidence="7">
    <location>
        <begin position="100"/>
        <end position="123"/>
    </location>
</feature>
<reference evidence="10" key="1">
    <citation type="submission" date="2018-09" db="EMBL/GenBank/DDBJ databases">
        <title>Paracoccus onubensis nov. sp. a moderate halophilic bacterium isolated from Gruta de las Maravillas (Aracena, Spain).</title>
        <authorList>
            <person name="Jurado V."/>
            <person name="Gutierrez-Patricio S."/>
            <person name="Gonzalez-Pimentel J.L."/>
            <person name="Miller A.Z."/>
            <person name="Laiz L."/>
            <person name="Saiz-Jimenez C."/>
        </authorList>
    </citation>
    <scope>NUCLEOTIDE SEQUENCE [LARGE SCALE GENOMIC DNA]</scope>
    <source>
        <strain evidence="10">DSM 26381</strain>
    </source>
</reference>
<dbReference type="PANTHER" id="PTHR43163">
    <property type="entry name" value="DIPEPTIDE TRANSPORT SYSTEM PERMEASE PROTEIN DPPB-RELATED"/>
    <property type="match status" value="1"/>
</dbReference>
<evidence type="ECO:0000256" key="2">
    <source>
        <dbReference type="ARBA" id="ARBA00022448"/>
    </source>
</evidence>
<dbReference type="OrthoDB" id="9807402at2"/>
<dbReference type="GO" id="GO:0055085">
    <property type="term" value="P:transmembrane transport"/>
    <property type="evidence" value="ECO:0007669"/>
    <property type="project" value="InterPro"/>
</dbReference>
<evidence type="ECO:0000256" key="5">
    <source>
        <dbReference type="ARBA" id="ARBA00022989"/>
    </source>
</evidence>
<keyword evidence="4 7" id="KW-0812">Transmembrane</keyword>
<keyword evidence="5 7" id="KW-1133">Transmembrane helix</keyword>
<evidence type="ECO:0000256" key="4">
    <source>
        <dbReference type="ARBA" id="ARBA00022692"/>
    </source>
</evidence>
<evidence type="ECO:0000256" key="7">
    <source>
        <dbReference type="RuleBase" id="RU363032"/>
    </source>
</evidence>
<proteinExistence type="inferred from homology"/>
<evidence type="ECO:0000256" key="6">
    <source>
        <dbReference type="ARBA" id="ARBA00023136"/>
    </source>
</evidence>
<dbReference type="SUPFAM" id="SSF161098">
    <property type="entry name" value="MetI-like"/>
    <property type="match status" value="1"/>
</dbReference>
<feature type="domain" description="ABC transmembrane type-1" evidence="8">
    <location>
        <begin position="96"/>
        <end position="301"/>
    </location>
</feature>
<evidence type="ECO:0000313" key="9">
    <source>
        <dbReference type="EMBL" id="RJL20755.1"/>
    </source>
</evidence>
<dbReference type="RefSeq" id="WP_119896637.1">
    <property type="nucleotide sequence ID" value="NZ_QNRC01000017.1"/>
</dbReference>
<feature type="transmembrane region" description="Helical" evidence="7">
    <location>
        <begin position="232"/>
        <end position="262"/>
    </location>
</feature>
<dbReference type="AlphaFoldDB" id="A0A419ABB5"/>
<comment type="caution">
    <text evidence="9">The sequence shown here is derived from an EMBL/GenBank/DDBJ whole genome shotgun (WGS) entry which is preliminary data.</text>
</comment>
<dbReference type="Gene3D" id="1.10.3720.10">
    <property type="entry name" value="MetI-like"/>
    <property type="match status" value="1"/>
</dbReference>
<dbReference type="CDD" id="cd06261">
    <property type="entry name" value="TM_PBP2"/>
    <property type="match status" value="1"/>
</dbReference>
<feature type="transmembrane region" description="Helical" evidence="7">
    <location>
        <begin position="179"/>
        <end position="198"/>
    </location>
</feature>
<keyword evidence="6 7" id="KW-0472">Membrane</keyword>
<sequence>MILKLALRRLAIGVLTLLIVSALIFWAVELLPGDIASEVLGQSATPETLAAFREAHKLNDPAMTRYLRWLAGALSGDLGLSLANQRPIAELIGQRAANTFFLAAYAAAIAVPLAVGLGLLAALHRGSFLDRFISSSTLAVISFPEFFVAYILILVFSTWLGWFPSLATVSPAMGLGTRLYMTFLPALTMVLIVMAHMMRMTRAAIVNLLALPYIEMAQLKGLRRWRVIAVHALPNAVAPIVTVIALNLAYLIVGVVLVEVVFVYPGLGQLLVDSVAKRDVTVVQAACLIFAGTYILLNLIADVLGIVSNPRLLHPR</sequence>
<gene>
    <name evidence="9" type="ORF">D3P05_02640</name>
</gene>
<dbReference type="Proteomes" id="UP000283587">
    <property type="component" value="Unassembled WGS sequence"/>
</dbReference>
<dbReference type="InterPro" id="IPR035906">
    <property type="entry name" value="MetI-like_sf"/>
</dbReference>
<evidence type="ECO:0000313" key="10">
    <source>
        <dbReference type="Proteomes" id="UP000283587"/>
    </source>
</evidence>
<dbReference type="InterPro" id="IPR045621">
    <property type="entry name" value="BPD_transp_1_N"/>
</dbReference>